<dbReference type="AlphaFoldDB" id="B0MMZ8"/>
<organism evidence="1 2">
    <name type="scientific">[Eubacterium] siraeum DSM 15702</name>
    <dbReference type="NCBI Taxonomy" id="428128"/>
    <lineage>
        <taxon>Bacteria</taxon>
        <taxon>Bacillati</taxon>
        <taxon>Bacillota</taxon>
        <taxon>Clostridia</taxon>
        <taxon>Eubacteriales</taxon>
        <taxon>Oscillospiraceae</taxon>
        <taxon>Oscillospiraceae incertae sedis</taxon>
    </lineage>
</organism>
<reference evidence="1" key="1">
    <citation type="submission" date="2007-10" db="EMBL/GenBank/DDBJ databases">
        <authorList>
            <person name="Fulton L."/>
            <person name="Clifton S."/>
            <person name="Fulton B."/>
            <person name="Xu J."/>
            <person name="Minx P."/>
            <person name="Pepin K.H."/>
            <person name="Johnson M."/>
            <person name="Thiruvilangam P."/>
            <person name="Bhonagiri V."/>
            <person name="Nash W.E."/>
            <person name="Mardis E.R."/>
            <person name="Wilson R.K."/>
        </authorList>
    </citation>
    <scope>NUCLEOTIDE SEQUENCE [LARGE SCALE GENOMIC DNA]</scope>
    <source>
        <strain evidence="1">DSM 15702</strain>
    </source>
</reference>
<dbReference type="EMBL" id="ABCA03000044">
    <property type="protein sequence ID" value="EDS00924.1"/>
    <property type="molecule type" value="Genomic_DNA"/>
</dbReference>
<comment type="caution">
    <text evidence="1">The sequence shown here is derived from an EMBL/GenBank/DDBJ whole genome shotgun (WGS) entry which is preliminary data.</text>
</comment>
<evidence type="ECO:0000313" key="1">
    <source>
        <dbReference type="EMBL" id="EDS00924.1"/>
    </source>
</evidence>
<keyword evidence="2" id="KW-1185">Reference proteome</keyword>
<evidence type="ECO:0000313" key="2">
    <source>
        <dbReference type="Proteomes" id="UP000005326"/>
    </source>
</evidence>
<accession>B0MMZ8</accession>
<sequence>MPYFSFLYLSFYFPFRTVCGGSDKLSYFILSHNSSEKSRALKHTQ</sequence>
<proteinExistence type="predicted"/>
<reference evidence="1" key="2">
    <citation type="submission" date="2014-06" db="EMBL/GenBank/DDBJ databases">
        <title>Draft genome sequence of Eubacterium siraeum (DSM 15702).</title>
        <authorList>
            <person name="Sudarsanam P."/>
            <person name="Ley R."/>
            <person name="Guruge J."/>
            <person name="Turnbaugh P.J."/>
            <person name="Mahowald M."/>
            <person name="Liep D."/>
            <person name="Gordon J."/>
        </authorList>
    </citation>
    <scope>NUCLEOTIDE SEQUENCE</scope>
    <source>
        <strain evidence="1">DSM 15702</strain>
    </source>
</reference>
<gene>
    <name evidence="1" type="ORF">EUBSIR_01206</name>
</gene>
<dbReference type="Proteomes" id="UP000005326">
    <property type="component" value="Unassembled WGS sequence"/>
</dbReference>
<name>B0MMZ8_9FIRM</name>
<protein>
    <submittedName>
        <fullName evidence="1">Uncharacterized protein</fullName>
    </submittedName>
</protein>